<dbReference type="InterPro" id="IPR028250">
    <property type="entry name" value="DsbDN"/>
</dbReference>
<dbReference type="InterPro" id="IPR013766">
    <property type="entry name" value="Thioredoxin_domain"/>
</dbReference>
<evidence type="ECO:0000259" key="10">
    <source>
        <dbReference type="PROSITE" id="PS51352"/>
    </source>
</evidence>
<dbReference type="PROSITE" id="PS51352">
    <property type="entry name" value="THIOREDOXIN_2"/>
    <property type="match status" value="1"/>
</dbReference>
<keyword evidence="6 8" id="KW-0472">Membrane</keyword>
<keyword evidence="9" id="KW-0732">Signal</keyword>
<reference evidence="11 12" key="1">
    <citation type="submission" date="2015-08" db="EMBL/GenBank/DDBJ databases">
        <title>Comparative genomics of the Campylobacter concisus group.</title>
        <authorList>
            <person name="Yee E."/>
            <person name="Chapman M.H."/>
            <person name="Huynh S."/>
            <person name="Bono J.L."/>
            <person name="On S.L."/>
            <person name="St Leger J."/>
            <person name="Foster G."/>
            <person name="Parker C.T."/>
            <person name="Miller W.G."/>
        </authorList>
    </citation>
    <scope>NUCLEOTIDE SEQUENCE [LARGE SCALE GENOMIC DNA]</scope>
    <source>
        <strain evidence="11 12">RM9337</strain>
    </source>
</reference>
<protein>
    <submittedName>
        <fullName evidence="11">Protein-disulfide reductase DsbD</fullName>
        <ecNumber evidence="11">1.8.1.8</ecNumber>
    </submittedName>
</protein>
<proteinExistence type="predicted"/>
<evidence type="ECO:0000256" key="1">
    <source>
        <dbReference type="ARBA" id="ARBA00004651"/>
    </source>
</evidence>
<comment type="caution">
    <text evidence="11">The sequence shown here is derived from an EMBL/GenBank/DDBJ whole genome shotgun (WGS) entry which is preliminary data.</text>
</comment>
<sequence>MFFRALVSFCIFFVSLLSAPLDTAEAFKLRSSIDEQNVRIDFKFGQDIYIYNQTFEIKLADKPINSLIDMPKTEMSNEYEIIPTDFSLLIPLKLIEENLQDDLSKISISYQGCAKNGICYRPQNKTYIVSKIQSGYKVVDSDAKQEISDEQGIANELSSKSFLLSLVTFFGYGLLLALTPCVFPMIPILSSIIVTKGGENLGVKKGFLLSFVYVLAMSFAYALAGVGASTLGFGVQGMLQNAWILGTFAVIFVLLAFSMFGFYELKLPSVIENFINKKSKNSSGLLGVFIMGFTSALIVSPCVAAPLAGALLYIAQSGNLLYGGVMLFIMGLGMGVPLLIIGASSGKILPRPGVWMDGVKSLFGFLMLFMSVWLLSRVFGSVFELVGYGVLGVFTAVFFGAFEAAGSGWLKFKKATAILVFVYSVMLIIGGFLGSKNALSPLSGFNLSASAKDELKFEKVQNLQELLAAINNSKKPVMVDFWASWCVSCLELDDRTFSDLGVKNTLKNFTVIKIDVTQNLSQNREMLKYFSLIDPPALLFFKDGLEISSKRIIGYIDPQKFLEKVSDI</sequence>
<keyword evidence="11" id="KW-0560">Oxidoreductase</keyword>
<dbReference type="EC" id="1.8.1.8" evidence="11"/>
<dbReference type="Gene3D" id="3.40.30.10">
    <property type="entry name" value="Glutaredoxin"/>
    <property type="match status" value="1"/>
</dbReference>
<dbReference type="GO" id="GO:0005886">
    <property type="term" value="C:plasma membrane"/>
    <property type="evidence" value="ECO:0007669"/>
    <property type="project" value="UniProtKB-SubCell"/>
</dbReference>
<dbReference type="InterPro" id="IPR036929">
    <property type="entry name" value="DsbDN_sf"/>
</dbReference>
<feature type="transmembrane region" description="Helical" evidence="8">
    <location>
        <begin position="284"/>
        <end position="314"/>
    </location>
</feature>
<dbReference type="GO" id="GO:0045454">
    <property type="term" value="P:cell redox homeostasis"/>
    <property type="evidence" value="ECO:0007669"/>
    <property type="project" value="TreeGrafter"/>
</dbReference>
<feature type="transmembrane region" description="Helical" evidence="8">
    <location>
        <begin position="417"/>
        <end position="435"/>
    </location>
</feature>
<dbReference type="Gene3D" id="2.60.40.1250">
    <property type="entry name" value="Thiol:disulfide interchange protein DsbD, N-terminal domain"/>
    <property type="match status" value="1"/>
</dbReference>
<dbReference type="NCBIfam" id="NF001419">
    <property type="entry name" value="PRK00293.1"/>
    <property type="match status" value="1"/>
</dbReference>
<comment type="subcellular location">
    <subcellularLocation>
        <location evidence="1">Cell membrane</location>
        <topology evidence="1">Multi-pass membrane protein</topology>
    </subcellularLocation>
</comment>
<evidence type="ECO:0000256" key="7">
    <source>
        <dbReference type="ARBA" id="ARBA00023284"/>
    </source>
</evidence>
<dbReference type="PROSITE" id="PS00194">
    <property type="entry name" value="THIOREDOXIN_1"/>
    <property type="match status" value="1"/>
</dbReference>
<dbReference type="InterPro" id="IPR003834">
    <property type="entry name" value="Cyt_c_assmbl_TM_dom"/>
</dbReference>
<keyword evidence="4" id="KW-0201">Cytochrome c-type biogenesis</keyword>
<feature type="transmembrane region" description="Helical" evidence="8">
    <location>
        <begin position="206"/>
        <end position="230"/>
    </location>
</feature>
<evidence type="ECO:0000313" key="11">
    <source>
        <dbReference type="EMBL" id="MBE3608497.1"/>
    </source>
</evidence>
<keyword evidence="12" id="KW-1185">Reference proteome</keyword>
<dbReference type="SUPFAM" id="SSF52833">
    <property type="entry name" value="Thioredoxin-like"/>
    <property type="match status" value="1"/>
</dbReference>
<evidence type="ECO:0000256" key="5">
    <source>
        <dbReference type="ARBA" id="ARBA00022989"/>
    </source>
</evidence>
<feature type="domain" description="Thioredoxin" evidence="10">
    <location>
        <begin position="436"/>
        <end position="568"/>
    </location>
</feature>
<dbReference type="GO" id="GO:0047134">
    <property type="term" value="F:protein-disulfide reductase [NAD(P)H] activity"/>
    <property type="evidence" value="ECO:0007669"/>
    <property type="project" value="UniProtKB-EC"/>
</dbReference>
<dbReference type="EMBL" id="LIWG01000008">
    <property type="protein sequence ID" value="MBE3608497.1"/>
    <property type="molecule type" value="Genomic_DNA"/>
</dbReference>
<dbReference type="Pfam" id="PF02683">
    <property type="entry name" value="DsbD_TM"/>
    <property type="match status" value="1"/>
</dbReference>
<dbReference type="PANTHER" id="PTHR32234:SF0">
    <property type="entry name" value="THIOL:DISULFIDE INTERCHANGE PROTEIN DSBD"/>
    <property type="match status" value="1"/>
</dbReference>
<evidence type="ECO:0000313" key="12">
    <source>
        <dbReference type="Proteomes" id="UP000650616"/>
    </source>
</evidence>
<dbReference type="Pfam" id="PF11412">
    <property type="entry name" value="DsbD_N"/>
    <property type="match status" value="1"/>
</dbReference>
<dbReference type="Proteomes" id="UP000650616">
    <property type="component" value="Unassembled WGS sequence"/>
</dbReference>
<feature type="transmembrane region" description="Helical" evidence="8">
    <location>
        <begin position="362"/>
        <end position="379"/>
    </location>
</feature>
<feature type="chain" id="PRO_5043330087" evidence="9">
    <location>
        <begin position="20"/>
        <end position="568"/>
    </location>
</feature>
<dbReference type="AlphaFoldDB" id="A0AAW3ZTE6"/>
<name>A0AAW3ZTE6_9BACT</name>
<evidence type="ECO:0000256" key="9">
    <source>
        <dbReference type="SAM" id="SignalP"/>
    </source>
</evidence>
<feature type="signal peptide" evidence="9">
    <location>
        <begin position="1"/>
        <end position="19"/>
    </location>
</feature>
<dbReference type="Pfam" id="PF13899">
    <property type="entry name" value="Thioredoxin_7"/>
    <property type="match status" value="1"/>
</dbReference>
<feature type="transmembrane region" description="Helical" evidence="8">
    <location>
        <begin position="242"/>
        <end position="263"/>
    </location>
</feature>
<keyword evidence="5 8" id="KW-1133">Transmembrane helix</keyword>
<feature type="transmembrane region" description="Helical" evidence="8">
    <location>
        <begin position="320"/>
        <end position="341"/>
    </location>
</feature>
<evidence type="ECO:0000256" key="2">
    <source>
        <dbReference type="ARBA" id="ARBA00022475"/>
    </source>
</evidence>
<dbReference type="PANTHER" id="PTHR32234">
    <property type="entry name" value="THIOL:DISULFIDE INTERCHANGE PROTEIN DSBD"/>
    <property type="match status" value="1"/>
</dbReference>
<accession>A0AAW3ZTE6</accession>
<evidence type="ECO:0000256" key="6">
    <source>
        <dbReference type="ARBA" id="ARBA00023136"/>
    </source>
</evidence>
<feature type="transmembrane region" description="Helical" evidence="8">
    <location>
        <begin position="385"/>
        <end position="405"/>
    </location>
</feature>
<feature type="transmembrane region" description="Helical" evidence="8">
    <location>
        <begin position="169"/>
        <end position="194"/>
    </location>
</feature>
<organism evidence="11 12">
    <name type="scientific">Campylobacter californiensis</name>
    <dbReference type="NCBI Taxonomy" id="1032243"/>
    <lineage>
        <taxon>Bacteria</taxon>
        <taxon>Pseudomonadati</taxon>
        <taxon>Campylobacterota</taxon>
        <taxon>Epsilonproteobacteria</taxon>
        <taxon>Campylobacterales</taxon>
        <taxon>Campylobacteraceae</taxon>
        <taxon>Campylobacter</taxon>
    </lineage>
</organism>
<keyword evidence="2" id="KW-1003">Cell membrane</keyword>
<keyword evidence="3 8" id="KW-0812">Transmembrane</keyword>
<evidence type="ECO:0000256" key="4">
    <source>
        <dbReference type="ARBA" id="ARBA00022748"/>
    </source>
</evidence>
<dbReference type="SUPFAM" id="SSF74863">
    <property type="entry name" value="Thiol:disulfide interchange protein DsbD, N-terminal domain (DsbD-alpha)"/>
    <property type="match status" value="1"/>
</dbReference>
<dbReference type="InterPro" id="IPR036249">
    <property type="entry name" value="Thioredoxin-like_sf"/>
</dbReference>
<evidence type="ECO:0000256" key="8">
    <source>
        <dbReference type="SAM" id="Phobius"/>
    </source>
</evidence>
<dbReference type="RefSeq" id="WP_170016716.1">
    <property type="nucleotide sequence ID" value="NZ_CP012545.1"/>
</dbReference>
<evidence type="ECO:0000256" key="3">
    <source>
        <dbReference type="ARBA" id="ARBA00022692"/>
    </source>
</evidence>
<gene>
    <name evidence="11" type="primary">dsbD</name>
    <name evidence="11" type="ORF">CCAL9337_07135</name>
</gene>
<dbReference type="InterPro" id="IPR017937">
    <property type="entry name" value="Thioredoxin_CS"/>
</dbReference>
<keyword evidence="7" id="KW-0676">Redox-active center</keyword>
<dbReference type="GO" id="GO:0017004">
    <property type="term" value="P:cytochrome complex assembly"/>
    <property type="evidence" value="ECO:0007669"/>
    <property type="project" value="UniProtKB-KW"/>
</dbReference>